<sequence length="115" mass="12267">MNEKCRQDKTGVDGRNQTSCISCVQLPWRDSAQSARHSAKSPSPHPPRPAPQHALASAAWQRPASSPSEPRIALAFATPARALGSRPDATSLTSSLAQHTANPLPRRSRPSLAAQ</sequence>
<feature type="compositionally biased region" description="Polar residues" evidence="1">
    <location>
        <begin position="88"/>
        <end position="101"/>
    </location>
</feature>
<protein>
    <submittedName>
        <fullName evidence="2">Uncharacterized protein</fullName>
    </submittedName>
</protein>
<keyword evidence="3" id="KW-1185">Reference proteome</keyword>
<name>A0A5C2SIK2_9APHY</name>
<dbReference type="EMBL" id="ML122257">
    <property type="protein sequence ID" value="RPD63104.1"/>
    <property type="molecule type" value="Genomic_DNA"/>
</dbReference>
<reference evidence="2" key="1">
    <citation type="journal article" date="2018" name="Genome Biol. Evol.">
        <title>Genomics and development of Lentinus tigrinus, a white-rot wood-decaying mushroom with dimorphic fruiting bodies.</title>
        <authorList>
            <person name="Wu B."/>
            <person name="Xu Z."/>
            <person name="Knudson A."/>
            <person name="Carlson A."/>
            <person name="Chen N."/>
            <person name="Kovaka S."/>
            <person name="LaButti K."/>
            <person name="Lipzen A."/>
            <person name="Pennachio C."/>
            <person name="Riley R."/>
            <person name="Schakwitz W."/>
            <person name="Umezawa K."/>
            <person name="Ohm R.A."/>
            <person name="Grigoriev I.V."/>
            <person name="Nagy L.G."/>
            <person name="Gibbons J."/>
            <person name="Hibbett D."/>
        </authorList>
    </citation>
    <scope>NUCLEOTIDE SEQUENCE [LARGE SCALE GENOMIC DNA]</scope>
    <source>
        <strain evidence="2">ALCF2SS1-6</strain>
    </source>
</reference>
<evidence type="ECO:0000313" key="3">
    <source>
        <dbReference type="Proteomes" id="UP000313359"/>
    </source>
</evidence>
<evidence type="ECO:0000313" key="2">
    <source>
        <dbReference type="EMBL" id="RPD63104.1"/>
    </source>
</evidence>
<dbReference type="AlphaFoldDB" id="A0A5C2SIK2"/>
<dbReference type="Proteomes" id="UP000313359">
    <property type="component" value="Unassembled WGS sequence"/>
</dbReference>
<feature type="region of interest" description="Disordered" evidence="1">
    <location>
        <begin position="31"/>
        <end position="115"/>
    </location>
</feature>
<organism evidence="2 3">
    <name type="scientific">Lentinus tigrinus ALCF2SS1-6</name>
    <dbReference type="NCBI Taxonomy" id="1328759"/>
    <lineage>
        <taxon>Eukaryota</taxon>
        <taxon>Fungi</taxon>
        <taxon>Dikarya</taxon>
        <taxon>Basidiomycota</taxon>
        <taxon>Agaricomycotina</taxon>
        <taxon>Agaricomycetes</taxon>
        <taxon>Polyporales</taxon>
        <taxon>Polyporaceae</taxon>
        <taxon>Lentinus</taxon>
    </lineage>
</organism>
<gene>
    <name evidence="2" type="ORF">L227DRAFT_414167</name>
</gene>
<accession>A0A5C2SIK2</accession>
<evidence type="ECO:0000256" key="1">
    <source>
        <dbReference type="SAM" id="MobiDB-lite"/>
    </source>
</evidence>
<proteinExistence type="predicted"/>